<organism evidence="1 2">
    <name type="scientific">Ambrosia artemisiifolia</name>
    <name type="common">Common ragweed</name>
    <dbReference type="NCBI Taxonomy" id="4212"/>
    <lineage>
        <taxon>Eukaryota</taxon>
        <taxon>Viridiplantae</taxon>
        <taxon>Streptophyta</taxon>
        <taxon>Embryophyta</taxon>
        <taxon>Tracheophyta</taxon>
        <taxon>Spermatophyta</taxon>
        <taxon>Magnoliopsida</taxon>
        <taxon>eudicotyledons</taxon>
        <taxon>Gunneridae</taxon>
        <taxon>Pentapetalae</taxon>
        <taxon>asterids</taxon>
        <taxon>campanulids</taxon>
        <taxon>Asterales</taxon>
        <taxon>Asteraceae</taxon>
        <taxon>Asteroideae</taxon>
        <taxon>Heliantheae alliance</taxon>
        <taxon>Heliantheae</taxon>
        <taxon>Ambrosia</taxon>
    </lineage>
</organism>
<keyword evidence="2" id="KW-1185">Reference proteome</keyword>
<sequence>MVFNNSAFRAEDDDDLPCVVDCRKKEVRGCLNTCEEDEFGTSSCLSSYLNEKQITSSSLRRQEVSFLVRFFGSVLCFSSDMLGKETWDSHICTGDLG</sequence>
<dbReference type="AlphaFoldDB" id="A0AAD5CSQ6"/>
<proteinExistence type="predicted"/>
<comment type="caution">
    <text evidence="1">The sequence shown here is derived from an EMBL/GenBank/DDBJ whole genome shotgun (WGS) entry which is preliminary data.</text>
</comment>
<reference evidence="1" key="1">
    <citation type="submission" date="2022-06" db="EMBL/GenBank/DDBJ databases">
        <title>Uncovering the hologenomic basis of an extraordinary plant invasion.</title>
        <authorList>
            <person name="Bieker V.C."/>
            <person name="Martin M.D."/>
            <person name="Gilbert T."/>
            <person name="Hodgins K."/>
            <person name="Battlay P."/>
            <person name="Petersen B."/>
            <person name="Wilson J."/>
        </authorList>
    </citation>
    <scope>NUCLEOTIDE SEQUENCE</scope>
    <source>
        <strain evidence="1">AA19_3_7</strain>
        <tissue evidence="1">Leaf</tissue>
    </source>
</reference>
<evidence type="ECO:0000313" key="2">
    <source>
        <dbReference type="Proteomes" id="UP001206925"/>
    </source>
</evidence>
<gene>
    <name evidence="1" type="ORF">M8C21_033328</name>
</gene>
<dbReference type="Proteomes" id="UP001206925">
    <property type="component" value="Unassembled WGS sequence"/>
</dbReference>
<evidence type="ECO:0000313" key="1">
    <source>
        <dbReference type="EMBL" id="KAI7747149.1"/>
    </source>
</evidence>
<accession>A0AAD5CSQ6</accession>
<dbReference type="EMBL" id="JAMZMK010006825">
    <property type="protein sequence ID" value="KAI7747149.1"/>
    <property type="molecule type" value="Genomic_DNA"/>
</dbReference>
<name>A0AAD5CSQ6_AMBAR</name>
<protein>
    <submittedName>
        <fullName evidence="1">Uncharacterized protein</fullName>
    </submittedName>
</protein>